<keyword evidence="2" id="KW-1185">Reference proteome</keyword>
<dbReference type="RefSeq" id="WP_308185224.1">
    <property type="nucleotide sequence ID" value="NZ_CAUJPH010000005.1"/>
</dbReference>
<dbReference type="InterPro" id="IPR001387">
    <property type="entry name" value="Cro/C1-type_HTH"/>
</dbReference>
<dbReference type="CDD" id="cd00093">
    <property type="entry name" value="HTH_XRE"/>
    <property type="match status" value="1"/>
</dbReference>
<dbReference type="Proteomes" id="UP001447151">
    <property type="component" value="Unassembled WGS sequence"/>
</dbReference>
<comment type="caution">
    <text evidence="1">The sequence shown here is derived from an EMBL/GenBank/DDBJ whole genome shotgun (WGS) entry which is preliminary data.</text>
</comment>
<evidence type="ECO:0000313" key="1">
    <source>
        <dbReference type="EMBL" id="MEQ3511442.1"/>
    </source>
</evidence>
<gene>
    <name evidence="1" type="ORF">ABM124_09100</name>
</gene>
<proteinExistence type="predicted"/>
<dbReference type="EMBL" id="JBECZB010000013">
    <property type="protein sequence ID" value="MEQ3511442.1"/>
    <property type="molecule type" value="Genomic_DNA"/>
</dbReference>
<protein>
    <submittedName>
        <fullName evidence="1">XRE family transcriptional regulator</fullName>
    </submittedName>
</protein>
<reference evidence="1 2" key="1">
    <citation type="submission" date="2024-05" db="EMBL/GenBank/DDBJ databases">
        <authorList>
            <person name="Matzinger S.R."/>
            <person name="Bankers L."/>
            <person name="Rossheim A."/>
            <person name="Hetherington-Rauth M.C."/>
            <person name="Smith A."/>
            <person name="Baird S."/>
            <person name="Polanco D."/>
        </authorList>
    </citation>
    <scope>NUCLEOTIDE SEQUENCE [LARGE SCALE GENOMIC DNA]</scope>
    <source>
        <strain evidence="1 2">2024CJ-00066</strain>
    </source>
</reference>
<sequence length="146" mass="15877">MTLYHFSILIRDAGAETEGLEDRLFEAGCGDALVCFAGRAVYLEFDREAESARAAVDSAMADIRRAGFADLVLQESGYATLAEMAARSGLSRAALSNYANGRRGSAFPAPVYGVASGSALYSWREVAAWLYRHNQLQRPLYEVAQV</sequence>
<organism evidence="1 2">
    <name type="scientific">Neisseria polysaccharea</name>
    <dbReference type="NCBI Taxonomy" id="489"/>
    <lineage>
        <taxon>Bacteria</taxon>
        <taxon>Pseudomonadati</taxon>
        <taxon>Pseudomonadota</taxon>
        <taxon>Betaproteobacteria</taxon>
        <taxon>Neisseriales</taxon>
        <taxon>Neisseriaceae</taxon>
        <taxon>Neisseria</taxon>
    </lineage>
</organism>
<accession>A0ABV1JLT5</accession>
<evidence type="ECO:0000313" key="2">
    <source>
        <dbReference type="Proteomes" id="UP001447151"/>
    </source>
</evidence>
<name>A0ABV1JLT5_NEIPO</name>